<name>A0ABW2JK65_9ACTN</name>
<keyword evidence="1" id="KW-0812">Transmembrane</keyword>
<comment type="caution">
    <text evidence="2">The sequence shown here is derived from an EMBL/GenBank/DDBJ whole genome shotgun (WGS) entry which is preliminary data.</text>
</comment>
<reference evidence="3" key="1">
    <citation type="journal article" date="2019" name="Int. J. Syst. Evol. Microbiol.">
        <title>The Global Catalogue of Microorganisms (GCM) 10K type strain sequencing project: providing services to taxonomists for standard genome sequencing and annotation.</title>
        <authorList>
            <consortium name="The Broad Institute Genomics Platform"/>
            <consortium name="The Broad Institute Genome Sequencing Center for Infectious Disease"/>
            <person name="Wu L."/>
            <person name="Ma J."/>
        </authorList>
    </citation>
    <scope>NUCLEOTIDE SEQUENCE [LARGE SCALE GENOMIC DNA]</scope>
    <source>
        <strain evidence="3">SYNS20</strain>
    </source>
</reference>
<accession>A0ABW2JK65</accession>
<keyword evidence="1" id="KW-0472">Membrane</keyword>
<evidence type="ECO:0000256" key="1">
    <source>
        <dbReference type="SAM" id="Phobius"/>
    </source>
</evidence>
<proteinExistence type="predicted"/>
<organism evidence="2 3">
    <name type="scientific">Streptomyces monticola</name>
    <dbReference type="NCBI Taxonomy" id="2666263"/>
    <lineage>
        <taxon>Bacteria</taxon>
        <taxon>Bacillati</taxon>
        <taxon>Actinomycetota</taxon>
        <taxon>Actinomycetes</taxon>
        <taxon>Kitasatosporales</taxon>
        <taxon>Streptomycetaceae</taxon>
        <taxon>Streptomyces</taxon>
    </lineage>
</organism>
<evidence type="ECO:0000313" key="3">
    <source>
        <dbReference type="Proteomes" id="UP001596523"/>
    </source>
</evidence>
<evidence type="ECO:0000313" key="2">
    <source>
        <dbReference type="EMBL" id="MFC7306504.1"/>
    </source>
</evidence>
<dbReference type="EMBL" id="JBHTCF010000008">
    <property type="protein sequence ID" value="MFC7306504.1"/>
    <property type="molecule type" value="Genomic_DNA"/>
</dbReference>
<dbReference type="RefSeq" id="WP_381831868.1">
    <property type="nucleotide sequence ID" value="NZ_JBHTCF010000008.1"/>
</dbReference>
<keyword evidence="1" id="KW-1133">Transmembrane helix</keyword>
<sequence>MVVLAAVTAFGGLVAVLAGGYGLTRTRRITASGQAVLALVKPPQPGSDRPLLQFETADGRVIEVVSPVPRTRRRPLADGREVLLAYDADDPREVVLLGSERIRLDQGFMVAGAALVLLGAVLGIVLP</sequence>
<feature type="transmembrane region" description="Helical" evidence="1">
    <location>
        <begin position="107"/>
        <end position="126"/>
    </location>
</feature>
<keyword evidence="3" id="KW-1185">Reference proteome</keyword>
<protein>
    <submittedName>
        <fullName evidence="2">DUF3592 domain-containing protein</fullName>
    </submittedName>
</protein>
<dbReference type="Proteomes" id="UP001596523">
    <property type="component" value="Unassembled WGS sequence"/>
</dbReference>
<gene>
    <name evidence="2" type="ORF">ACFQVC_20040</name>
</gene>